<reference evidence="2 3" key="1">
    <citation type="submission" date="2023-12" db="EMBL/GenBank/DDBJ databases">
        <title>A high-quality genome assembly for Dillenia turbinata (Dilleniales).</title>
        <authorList>
            <person name="Chanderbali A."/>
        </authorList>
    </citation>
    <scope>NUCLEOTIDE SEQUENCE [LARGE SCALE GENOMIC DNA]</scope>
    <source>
        <strain evidence="2">LSX21</strain>
        <tissue evidence="2">Leaf</tissue>
    </source>
</reference>
<dbReference type="PANTHER" id="PTHR48049:SF75">
    <property type="entry name" value="UDP-RHAMNOSE:RHAMNOSYLTRANSFERASE 1"/>
    <property type="match status" value="1"/>
</dbReference>
<keyword evidence="1" id="KW-1133">Transmembrane helix</keyword>
<dbReference type="Gene3D" id="3.40.50.2000">
    <property type="entry name" value="Glycogen Phosphorylase B"/>
    <property type="match status" value="2"/>
</dbReference>
<keyword evidence="1" id="KW-0812">Transmembrane</keyword>
<keyword evidence="1" id="KW-0472">Membrane</keyword>
<evidence type="ECO:0000313" key="2">
    <source>
        <dbReference type="EMBL" id="KAK6945825.1"/>
    </source>
</evidence>
<dbReference type="PANTHER" id="PTHR48049">
    <property type="entry name" value="GLYCOSYLTRANSFERASE"/>
    <property type="match status" value="1"/>
</dbReference>
<comment type="caution">
    <text evidence="2">The sequence shown here is derived from an EMBL/GenBank/DDBJ whole genome shotgun (WGS) entry which is preliminary data.</text>
</comment>
<accession>A0AAN8ZUL4</accession>
<name>A0AAN8ZUL4_9MAGN</name>
<protein>
    <submittedName>
        <fullName evidence="2">Uncharacterized protein</fullName>
    </submittedName>
</protein>
<dbReference type="Proteomes" id="UP001370490">
    <property type="component" value="Unassembled WGS sequence"/>
</dbReference>
<feature type="transmembrane region" description="Helical" evidence="1">
    <location>
        <begin position="113"/>
        <end position="138"/>
    </location>
</feature>
<dbReference type="InterPro" id="IPR050481">
    <property type="entry name" value="UDP-glycosyltransf_plant"/>
</dbReference>
<evidence type="ECO:0000256" key="1">
    <source>
        <dbReference type="SAM" id="Phobius"/>
    </source>
</evidence>
<evidence type="ECO:0000313" key="3">
    <source>
        <dbReference type="Proteomes" id="UP001370490"/>
    </source>
</evidence>
<organism evidence="2 3">
    <name type="scientific">Dillenia turbinata</name>
    <dbReference type="NCBI Taxonomy" id="194707"/>
    <lineage>
        <taxon>Eukaryota</taxon>
        <taxon>Viridiplantae</taxon>
        <taxon>Streptophyta</taxon>
        <taxon>Embryophyta</taxon>
        <taxon>Tracheophyta</taxon>
        <taxon>Spermatophyta</taxon>
        <taxon>Magnoliopsida</taxon>
        <taxon>eudicotyledons</taxon>
        <taxon>Gunneridae</taxon>
        <taxon>Pentapetalae</taxon>
        <taxon>Dilleniales</taxon>
        <taxon>Dilleniaceae</taxon>
        <taxon>Dillenia</taxon>
    </lineage>
</organism>
<dbReference type="SUPFAM" id="SSF53756">
    <property type="entry name" value="UDP-Glycosyltransferase/glycogen phosphorylase"/>
    <property type="match status" value="1"/>
</dbReference>
<sequence>MAANQGHVMMLPWLAFGHMLPFFKFSKILAAKGVYVSFICIPKNIQRLPPIPQELADRMRFVELALPAVDGLPDNIEATTDLQFEQLQYLRKASDELYVPIEKIILTRKPDLIMFHFVHCWIPAIATNIFSAATLAFLGPLSELISPSLRTRPEDFAVAPSWIHFPSLVAYRFDEANRICHYFSFRDVSGLSFGERFGKTLEGCEFVAVRSCREFESEYLNLLEELYDKPVLSVGLLPPTLPDNGNHSLIDSKWSSTFDWLDRQKPKSVVFVGFGTEYKMPIKEIHELASALKASKLPGPRKQKQRAQTSYL</sequence>
<dbReference type="AlphaFoldDB" id="A0AAN8ZUL4"/>
<dbReference type="EMBL" id="JBAMMX010000002">
    <property type="protein sequence ID" value="KAK6945825.1"/>
    <property type="molecule type" value="Genomic_DNA"/>
</dbReference>
<gene>
    <name evidence="2" type="ORF">RJ641_013369</name>
</gene>
<proteinExistence type="predicted"/>
<keyword evidence="3" id="KW-1185">Reference proteome</keyword>
<dbReference type="GO" id="GO:0035251">
    <property type="term" value="F:UDP-glucosyltransferase activity"/>
    <property type="evidence" value="ECO:0007669"/>
    <property type="project" value="InterPro"/>
</dbReference>